<evidence type="ECO:0000313" key="3">
    <source>
        <dbReference type="EnsemblPlants" id="EMT32782"/>
    </source>
</evidence>
<organism evidence="3">
    <name type="scientific">Aegilops tauschii</name>
    <name type="common">Tausch's goatgrass</name>
    <name type="synonym">Aegilops squarrosa</name>
    <dbReference type="NCBI Taxonomy" id="37682"/>
    <lineage>
        <taxon>Eukaryota</taxon>
        <taxon>Viridiplantae</taxon>
        <taxon>Streptophyta</taxon>
        <taxon>Embryophyta</taxon>
        <taxon>Tracheophyta</taxon>
        <taxon>Spermatophyta</taxon>
        <taxon>Magnoliopsida</taxon>
        <taxon>Liliopsida</taxon>
        <taxon>Poales</taxon>
        <taxon>Poaceae</taxon>
        <taxon>BOP clade</taxon>
        <taxon>Pooideae</taxon>
        <taxon>Triticodae</taxon>
        <taxon>Triticeae</taxon>
        <taxon>Triticinae</taxon>
        <taxon>Aegilops</taxon>
    </lineage>
</organism>
<dbReference type="AlphaFoldDB" id="M8CYK4"/>
<dbReference type="GO" id="GO:0051117">
    <property type="term" value="F:ATPase binding"/>
    <property type="evidence" value="ECO:0007669"/>
    <property type="project" value="TreeGrafter"/>
</dbReference>
<dbReference type="GO" id="GO:0006515">
    <property type="term" value="P:protein quality control for misfolded or incompletely synthesized proteins"/>
    <property type="evidence" value="ECO:0007669"/>
    <property type="project" value="TreeGrafter"/>
</dbReference>
<dbReference type="InterPro" id="IPR029045">
    <property type="entry name" value="ClpP/crotonase-like_dom_sf"/>
</dbReference>
<reference evidence="3" key="1">
    <citation type="submission" date="2015-06" db="UniProtKB">
        <authorList>
            <consortium name="EnsemblPlants"/>
        </authorList>
    </citation>
    <scope>IDENTIFICATION</scope>
</reference>
<dbReference type="GO" id="GO:0004176">
    <property type="term" value="F:ATP-dependent peptidase activity"/>
    <property type="evidence" value="ECO:0007669"/>
    <property type="project" value="InterPro"/>
</dbReference>
<name>M8CYK4_AEGTA</name>
<dbReference type="Pfam" id="PF00574">
    <property type="entry name" value="CLP_protease"/>
    <property type="match status" value="2"/>
</dbReference>
<dbReference type="InterPro" id="IPR023562">
    <property type="entry name" value="ClpP/TepA"/>
</dbReference>
<dbReference type="EnsemblPlants" id="EMT32782">
    <property type="protein sequence ID" value="EMT32782"/>
    <property type="gene ID" value="F775_27971"/>
</dbReference>
<evidence type="ECO:0000256" key="1">
    <source>
        <dbReference type="ARBA" id="ARBA00007039"/>
    </source>
</evidence>
<dbReference type="SUPFAM" id="SSF52096">
    <property type="entry name" value="ClpP/crotonase"/>
    <property type="match status" value="1"/>
</dbReference>
<dbReference type="GO" id="GO:0009536">
    <property type="term" value="C:plastid"/>
    <property type="evidence" value="ECO:0007669"/>
    <property type="project" value="UniProtKB-ARBA"/>
</dbReference>
<dbReference type="InterPro" id="IPR001907">
    <property type="entry name" value="ClpP"/>
</dbReference>
<comment type="similarity">
    <text evidence="1 2">Belongs to the peptidase S14 family.</text>
</comment>
<dbReference type="Gene3D" id="3.90.226.10">
    <property type="entry name" value="2-enoyl-CoA Hydratase, Chain A, domain 1"/>
    <property type="match status" value="1"/>
</dbReference>
<protein>
    <recommendedName>
        <fullName evidence="2">ATP-dependent Clp protease proteolytic subunit</fullName>
    </recommendedName>
</protein>
<proteinExistence type="inferred from homology"/>
<dbReference type="GO" id="GO:0009368">
    <property type="term" value="C:endopeptidase Clp complex"/>
    <property type="evidence" value="ECO:0007669"/>
    <property type="project" value="TreeGrafter"/>
</dbReference>
<sequence length="339" mass="37155">MALCRTAPANSSCFHPRAVASSPSSLSVGTKVFVGLKAQTRLGSSESSCPNVNARFYTAVNRRGSLGLSNKRATRARISMMPVGTPRVPYRTPGEGTWQWLDIWNALYRERIIFIGDTIDEEFSNQVLASMLYLDSVDDTKKILLYINGPGGDEKLSDVSITNIANVVILIGWKAHWEFKFIVNWCGHGTILLTLTPCMALYDTMLSLKSPIGTHCLGFAFNLAGFILAAGQKGSRTGMPLCRVSLQSPAGAARGQADDIENESNELNRIKNYLYGKLAEHTGHSVEKVHEDLSRSKRFDAEGALEYGIIDRIVRPSRIKKEGGSTTGQKKELRNLGLG</sequence>
<accession>M8CYK4</accession>
<dbReference type="PANTHER" id="PTHR10381:SF46">
    <property type="entry name" value="ATP-DEPENDENT CLP PROTEASE PROTEOLYTIC SUBUNIT-RELATED PROTEIN 2, CHLOROPLASTIC"/>
    <property type="match status" value="1"/>
</dbReference>
<dbReference type="PRINTS" id="PR00127">
    <property type="entry name" value="CLPPROTEASEP"/>
</dbReference>
<dbReference type="GO" id="GO:0004252">
    <property type="term" value="F:serine-type endopeptidase activity"/>
    <property type="evidence" value="ECO:0007669"/>
    <property type="project" value="InterPro"/>
</dbReference>
<dbReference type="PANTHER" id="PTHR10381">
    <property type="entry name" value="ATP-DEPENDENT CLP PROTEASE PROTEOLYTIC SUBUNIT"/>
    <property type="match status" value="1"/>
</dbReference>
<dbReference type="CDD" id="cd07017">
    <property type="entry name" value="S14_ClpP_2"/>
    <property type="match status" value="1"/>
</dbReference>
<evidence type="ECO:0000256" key="2">
    <source>
        <dbReference type="RuleBase" id="RU003567"/>
    </source>
</evidence>